<name>A0A817AJX6_BRANA</name>
<dbReference type="AlphaFoldDB" id="A0A817AJX6"/>
<organism evidence="1">
    <name type="scientific">Brassica napus</name>
    <name type="common">Rape</name>
    <dbReference type="NCBI Taxonomy" id="3708"/>
    <lineage>
        <taxon>Eukaryota</taxon>
        <taxon>Viridiplantae</taxon>
        <taxon>Streptophyta</taxon>
        <taxon>Embryophyta</taxon>
        <taxon>Tracheophyta</taxon>
        <taxon>Spermatophyta</taxon>
        <taxon>Magnoliopsida</taxon>
        <taxon>eudicotyledons</taxon>
        <taxon>Gunneridae</taxon>
        <taxon>Pentapetalae</taxon>
        <taxon>rosids</taxon>
        <taxon>malvids</taxon>
        <taxon>Brassicales</taxon>
        <taxon>Brassicaceae</taxon>
        <taxon>Brassiceae</taxon>
        <taxon>Brassica</taxon>
    </lineage>
</organism>
<gene>
    <name evidence="1" type="ORF">DARMORV10_A04P07300.1</name>
</gene>
<protein>
    <submittedName>
        <fullName evidence="1">(rape) hypothetical protein</fullName>
    </submittedName>
</protein>
<sequence length="43" mass="5038">MLSYSIMLKIVYSGVVCFRPQLNYKIYRPHKCTYSPIGQVVKL</sequence>
<evidence type="ECO:0000313" key="1">
    <source>
        <dbReference type="EMBL" id="CAF2268698.1"/>
    </source>
</evidence>
<reference evidence="1" key="1">
    <citation type="submission" date="2021-01" db="EMBL/GenBank/DDBJ databases">
        <authorList>
            <consortium name="Genoscope - CEA"/>
            <person name="William W."/>
        </authorList>
    </citation>
    <scope>NUCLEOTIDE SEQUENCE</scope>
</reference>
<dbReference type="EMBL" id="HG994358">
    <property type="protein sequence ID" value="CAF2268698.1"/>
    <property type="molecule type" value="Genomic_DNA"/>
</dbReference>
<dbReference type="Proteomes" id="UP001295469">
    <property type="component" value="Chromosome A04"/>
</dbReference>
<proteinExistence type="predicted"/>
<accession>A0A817AJX6</accession>